<dbReference type="AlphaFoldDB" id="A0A8J3K0D6"/>
<sequence length="852" mass="90322">MNAAQQSDRPPQSYPAAGGGPPQSGVFNPAGQPRLRYRAAPHAQAMTRMRAALSAAHQPLAVRLMAGHNTDDPALALLDAWAVVCDIVSFYQERIADEGFLRTARRRDSVRELARTLGHELRPGVSAQTHLAFSVEDSPGAPSTAVVAAGTPVQSVPGQDQLPQTFETTAALTAHVAWNEIAAVDTEAQVFGAGETQIWLLGTGHGLRPGDPLLLIADTRADPSQRPTGNRRQRALHWDFQVLHEVLELPEPGGGWTVLTITPGLGARPDLDLGTPREADRSRDVQVYAFRERANLFGMNAPDPKRFPDETPVDGDWAQFGVGSGELELDGDHPQVLTDSWVVLEQASTCALYLVTEVSPDGAKKYGLSGRITKVKVADGTGLGTFTRRKTLVHCQSVPLPAALRPRRGTLAGPELELRASQPTLPEGRLVLVTGTADDTRQPAVEPATVSECLGSGPAMTVKFQQALRHRYVPSSVRVLGNVVAATHGETVLQVLGSGDGRASFAEYLLRRGPLTYVRAGNAAGAVDTLEVRVDDVRWSEVESLADAAATDRVYSVRTYDDGEVGVVFGDGVHGARPSTGIENITARYRVGIGQEGRVDADGVSLLVQRPLGIRQVRNPAATHDWAPPEDVDQSRANAALRVRTLDRAVSVTDHEDFARGFAGIGRARADLVWDGRRHLVAVSVLGVDGREPGDGLLADLRTALVNARDPGTELMVCGGRMLTYALTIQLAHHPDHERAAVEAAVRASLRDRLGPARADFASTIAASQVLVAAGAVPGVLAVTMPRLVLVGTGAPQPPGPGRGDPPGEARPGSGPVGALLIAQPARWVDGDLAPAQALSLAGDQITIAEMP</sequence>
<protein>
    <submittedName>
        <fullName evidence="2">Putative baseplate assembly protein</fullName>
    </submittedName>
</protein>
<reference evidence="2 3" key="1">
    <citation type="submission" date="2021-01" db="EMBL/GenBank/DDBJ databases">
        <title>Whole genome shotgun sequence of Catellatospora chokoriensis NBRC 107358.</title>
        <authorList>
            <person name="Komaki H."/>
            <person name="Tamura T."/>
        </authorList>
    </citation>
    <scope>NUCLEOTIDE SEQUENCE [LARGE SCALE GENOMIC DNA]</scope>
    <source>
        <strain evidence="2 3">NBRC 107358</strain>
    </source>
</reference>
<dbReference type="EMBL" id="BONG01000022">
    <property type="protein sequence ID" value="GIF90383.1"/>
    <property type="molecule type" value="Genomic_DNA"/>
</dbReference>
<proteinExistence type="predicted"/>
<evidence type="ECO:0000313" key="2">
    <source>
        <dbReference type="EMBL" id="GIF90383.1"/>
    </source>
</evidence>
<dbReference type="RefSeq" id="WP_191842809.1">
    <property type="nucleotide sequence ID" value="NZ_BAAALB010000028.1"/>
</dbReference>
<accession>A0A8J3K0D6</accession>
<feature type="region of interest" description="Disordered" evidence="1">
    <location>
        <begin position="1"/>
        <end position="32"/>
    </location>
</feature>
<evidence type="ECO:0000256" key="1">
    <source>
        <dbReference type="SAM" id="MobiDB-lite"/>
    </source>
</evidence>
<feature type="region of interest" description="Disordered" evidence="1">
    <location>
        <begin position="793"/>
        <end position="817"/>
    </location>
</feature>
<organism evidence="2 3">
    <name type="scientific">Catellatospora chokoriensis</name>
    <dbReference type="NCBI Taxonomy" id="310353"/>
    <lineage>
        <taxon>Bacteria</taxon>
        <taxon>Bacillati</taxon>
        <taxon>Actinomycetota</taxon>
        <taxon>Actinomycetes</taxon>
        <taxon>Micromonosporales</taxon>
        <taxon>Micromonosporaceae</taxon>
        <taxon>Catellatospora</taxon>
    </lineage>
</organism>
<keyword evidence="3" id="KW-1185">Reference proteome</keyword>
<name>A0A8J3K0D6_9ACTN</name>
<feature type="compositionally biased region" description="Polar residues" evidence="1">
    <location>
        <begin position="1"/>
        <end position="10"/>
    </location>
</feature>
<gene>
    <name evidence="2" type="ORF">Cch02nite_38270</name>
</gene>
<evidence type="ECO:0000313" key="3">
    <source>
        <dbReference type="Proteomes" id="UP000619293"/>
    </source>
</evidence>
<comment type="caution">
    <text evidence="2">The sequence shown here is derived from an EMBL/GenBank/DDBJ whole genome shotgun (WGS) entry which is preliminary data.</text>
</comment>
<dbReference type="Proteomes" id="UP000619293">
    <property type="component" value="Unassembled WGS sequence"/>
</dbReference>